<evidence type="ECO:0000313" key="2">
    <source>
        <dbReference type="Proteomes" id="UP000436822"/>
    </source>
</evidence>
<dbReference type="Proteomes" id="UP000436822">
    <property type="component" value="Unassembled WGS sequence"/>
</dbReference>
<evidence type="ECO:0008006" key="3">
    <source>
        <dbReference type="Google" id="ProtNLM"/>
    </source>
</evidence>
<gene>
    <name evidence="1" type="ORF">KIN_15230</name>
</gene>
<dbReference type="EMBL" id="BLJE01000002">
    <property type="protein sequence ID" value="GFE64449.1"/>
    <property type="molecule type" value="Genomic_DNA"/>
</dbReference>
<dbReference type="AlphaFoldDB" id="A0A6N6JGD8"/>
<name>A0A6N6JGD8_9RHOB</name>
<organism evidence="1 2">
    <name type="scientific">Litoreibacter roseus</name>
    <dbReference type="NCBI Taxonomy" id="2601869"/>
    <lineage>
        <taxon>Bacteria</taxon>
        <taxon>Pseudomonadati</taxon>
        <taxon>Pseudomonadota</taxon>
        <taxon>Alphaproteobacteria</taxon>
        <taxon>Rhodobacterales</taxon>
        <taxon>Roseobacteraceae</taxon>
        <taxon>Litoreibacter</taxon>
    </lineage>
</organism>
<comment type="caution">
    <text evidence="1">The sequence shown here is derived from an EMBL/GenBank/DDBJ whole genome shotgun (WGS) entry which is preliminary data.</text>
</comment>
<accession>A0A6N6JGD8</accession>
<keyword evidence="2" id="KW-1185">Reference proteome</keyword>
<reference evidence="1 2" key="1">
    <citation type="submission" date="2019-12" db="EMBL/GenBank/DDBJ databases">
        <title>Litoreibacter badius sp. nov., a novel bacteriochlorophyll a-containing bacterium in the genus Litoreibacter.</title>
        <authorList>
            <person name="Kanamuro M."/>
            <person name="Takabe Y."/>
            <person name="Mori K."/>
            <person name="Takaichi S."/>
            <person name="Hanada S."/>
        </authorList>
    </citation>
    <scope>NUCLEOTIDE SEQUENCE [LARGE SCALE GENOMIC DNA]</scope>
    <source>
        <strain evidence="1 2">K6</strain>
    </source>
</reference>
<proteinExistence type="predicted"/>
<sequence length="121" mass="12876">MKIVEILDQIETAFPTCHTIAFADLSTKMVLCTSSSTDVRQEDLDKLCTTMTTALDGKIASLASAEPTVEAMVFGTENVTVYLRDGDELADGLCCVCSTDVDFGALMSSAREALSQIAAQP</sequence>
<evidence type="ECO:0000313" key="1">
    <source>
        <dbReference type="EMBL" id="GFE64449.1"/>
    </source>
</evidence>
<protein>
    <recommendedName>
        <fullName evidence="3">Roadblock/LAMTOR2 domain-containing protein</fullName>
    </recommendedName>
</protein>